<gene>
    <name evidence="13 17" type="primary">thrB</name>
    <name evidence="17" type="ORF">VXJ25_03825</name>
</gene>
<evidence type="ECO:0000256" key="5">
    <source>
        <dbReference type="ARBA" id="ARBA00022605"/>
    </source>
</evidence>
<name>A0ABU7R959_9ACTN</name>
<proteinExistence type="inferred from homology"/>
<dbReference type="PIRSF" id="PIRSF000676">
    <property type="entry name" value="Homoser_kin"/>
    <property type="match status" value="1"/>
</dbReference>
<feature type="compositionally biased region" description="Low complexity" evidence="14">
    <location>
        <begin position="302"/>
        <end position="320"/>
    </location>
</feature>
<comment type="function">
    <text evidence="12 13">Catalyzes the ATP-dependent phosphorylation of L-homoserine to L-homoserine phosphate.</text>
</comment>
<dbReference type="SUPFAM" id="SSF54211">
    <property type="entry name" value="Ribosomal protein S5 domain 2-like"/>
    <property type="match status" value="1"/>
</dbReference>
<keyword evidence="10 13" id="KW-0067">ATP-binding</keyword>
<keyword evidence="9 13" id="KW-0418">Kinase</keyword>
<dbReference type="NCBIfam" id="TIGR00191">
    <property type="entry name" value="thrB"/>
    <property type="match status" value="1"/>
</dbReference>
<evidence type="ECO:0000256" key="3">
    <source>
        <dbReference type="ARBA" id="ARBA00012078"/>
    </source>
</evidence>
<dbReference type="Gene3D" id="3.30.230.10">
    <property type="match status" value="1"/>
</dbReference>
<evidence type="ECO:0000313" key="17">
    <source>
        <dbReference type="EMBL" id="MEE6147128.1"/>
    </source>
</evidence>
<evidence type="ECO:0000256" key="14">
    <source>
        <dbReference type="SAM" id="MobiDB-lite"/>
    </source>
</evidence>
<evidence type="ECO:0000256" key="6">
    <source>
        <dbReference type="ARBA" id="ARBA00022679"/>
    </source>
</evidence>
<comment type="subcellular location">
    <subcellularLocation>
        <location evidence="13">Cytoplasm</location>
    </subcellularLocation>
</comment>
<keyword evidence="6 13" id="KW-0808">Transferase</keyword>
<protein>
    <recommendedName>
        <fullName evidence="4 13">Homoserine kinase</fullName>
        <shortName evidence="13">HK</shortName>
        <shortName evidence="13">HSK</shortName>
        <ecNumber evidence="3 13">2.7.1.39</ecNumber>
    </recommendedName>
</protein>
<keyword evidence="8 13" id="KW-0547">Nucleotide-binding</keyword>
<keyword evidence="5 13" id="KW-0028">Amino-acid biosynthesis</keyword>
<dbReference type="Gene3D" id="3.30.70.890">
    <property type="entry name" value="GHMP kinase, C-terminal domain"/>
    <property type="match status" value="1"/>
</dbReference>
<evidence type="ECO:0000256" key="1">
    <source>
        <dbReference type="ARBA" id="ARBA00005015"/>
    </source>
</evidence>
<evidence type="ECO:0000313" key="18">
    <source>
        <dbReference type="Proteomes" id="UP001332931"/>
    </source>
</evidence>
<evidence type="ECO:0000256" key="11">
    <source>
        <dbReference type="ARBA" id="ARBA00049375"/>
    </source>
</evidence>
<keyword evidence="13" id="KW-0963">Cytoplasm</keyword>
<evidence type="ECO:0000256" key="2">
    <source>
        <dbReference type="ARBA" id="ARBA00007370"/>
    </source>
</evidence>
<dbReference type="Pfam" id="PF08544">
    <property type="entry name" value="GHMP_kinases_C"/>
    <property type="match status" value="1"/>
</dbReference>
<feature type="binding site" evidence="13">
    <location>
        <begin position="76"/>
        <end position="86"/>
    </location>
    <ligand>
        <name>ATP</name>
        <dbReference type="ChEBI" id="CHEBI:30616"/>
    </ligand>
</feature>
<keyword evidence="7 13" id="KW-0791">Threonine biosynthesis</keyword>
<dbReference type="PANTHER" id="PTHR20861:SF1">
    <property type="entry name" value="HOMOSERINE KINASE"/>
    <property type="match status" value="1"/>
</dbReference>
<evidence type="ECO:0000256" key="8">
    <source>
        <dbReference type="ARBA" id="ARBA00022741"/>
    </source>
</evidence>
<dbReference type="InterPro" id="IPR006204">
    <property type="entry name" value="GHMP_kinase_N_dom"/>
</dbReference>
<evidence type="ECO:0000256" key="9">
    <source>
        <dbReference type="ARBA" id="ARBA00022777"/>
    </source>
</evidence>
<dbReference type="EMBL" id="JAZGJQ010000003">
    <property type="protein sequence ID" value="MEE6147128.1"/>
    <property type="molecule type" value="Genomic_DNA"/>
</dbReference>
<sequence length="320" mass="32850">MPATSANVGVGFDVLGVSLDLFASFSFSPASELRILGCDERFRGSDNLVWTSYLTACRELGATARPLEIVIDSPIPASGGMGSSSACVVAGIVAAQLLSGHGYDADEALDVATRIEGHPDNVAPAIKGALVSSFVDEDGSVCALRWNVAPNLRFVCMAPPYRVLTSEARKVVPRTVPTQTAIWQVGRCVAMVQALERGDAALISRCCHDRLHEPYRAQLIADYERLRATSYAAGACGFVISGSGATMLAIADGDEVADHVAAAATAAVEGLWVRVLRADDRGTTYEVAGPDAGAAGTGAAAGAGTAPAGAAAGAAPRSSR</sequence>
<reference evidence="17 18" key="1">
    <citation type="submission" date="2024-01" db="EMBL/GenBank/DDBJ databases">
        <title>Description of Olsenella sp. nov., isolated from pig feces.</title>
        <authorList>
            <person name="Chang Y.-H."/>
        </authorList>
    </citation>
    <scope>NUCLEOTIDE SEQUENCE [LARGE SCALE GENOMIC DNA]</scope>
    <source>
        <strain evidence="17 18">YH-ols2223</strain>
    </source>
</reference>
<organism evidence="17 18">
    <name type="scientific">Olsenella absiana</name>
    <dbReference type="NCBI Taxonomy" id="3115222"/>
    <lineage>
        <taxon>Bacteria</taxon>
        <taxon>Bacillati</taxon>
        <taxon>Actinomycetota</taxon>
        <taxon>Coriobacteriia</taxon>
        <taxon>Coriobacteriales</taxon>
        <taxon>Atopobiaceae</taxon>
        <taxon>Olsenella</taxon>
    </lineage>
</organism>
<accession>A0ABU7R959</accession>
<evidence type="ECO:0000256" key="13">
    <source>
        <dbReference type="HAMAP-Rule" id="MF_00384"/>
    </source>
</evidence>
<dbReference type="PRINTS" id="PR00958">
    <property type="entry name" value="HOMSERKINASE"/>
</dbReference>
<evidence type="ECO:0000256" key="12">
    <source>
        <dbReference type="ARBA" id="ARBA00049954"/>
    </source>
</evidence>
<dbReference type="PROSITE" id="PS00627">
    <property type="entry name" value="GHMP_KINASES_ATP"/>
    <property type="match status" value="1"/>
</dbReference>
<evidence type="ECO:0000256" key="10">
    <source>
        <dbReference type="ARBA" id="ARBA00022840"/>
    </source>
</evidence>
<dbReference type="InterPro" id="IPR014721">
    <property type="entry name" value="Ribsml_uS5_D2-typ_fold_subgr"/>
</dbReference>
<comment type="caution">
    <text evidence="17">The sequence shown here is derived from an EMBL/GenBank/DDBJ whole genome shotgun (WGS) entry which is preliminary data.</text>
</comment>
<dbReference type="EC" id="2.7.1.39" evidence="3 13"/>
<evidence type="ECO:0000259" key="15">
    <source>
        <dbReference type="Pfam" id="PF00288"/>
    </source>
</evidence>
<evidence type="ECO:0000256" key="4">
    <source>
        <dbReference type="ARBA" id="ARBA00017858"/>
    </source>
</evidence>
<feature type="domain" description="GHMP kinase C-terminal" evidence="16">
    <location>
        <begin position="191"/>
        <end position="267"/>
    </location>
</feature>
<dbReference type="InterPro" id="IPR036554">
    <property type="entry name" value="GHMP_kinase_C_sf"/>
</dbReference>
<comment type="pathway">
    <text evidence="1 13">Amino-acid biosynthesis; L-threonine biosynthesis; L-threonine from L-aspartate: step 4/5.</text>
</comment>
<dbReference type="InterPro" id="IPR006203">
    <property type="entry name" value="GHMP_knse_ATP-bd_CS"/>
</dbReference>
<dbReference type="GO" id="GO:0004413">
    <property type="term" value="F:homoserine kinase activity"/>
    <property type="evidence" value="ECO:0007669"/>
    <property type="project" value="UniProtKB-EC"/>
</dbReference>
<comment type="similarity">
    <text evidence="2 13">Belongs to the GHMP kinase family. Homoserine kinase subfamily.</text>
</comment>
<dbReference type="InterPro" id="IPR000870">
    <property type="entry name" value="Homoserine_kinase"/>
</dbReference>
<feature type="domain" description="GHMP kinase N-terminal" evidence="15">
    <location>
        <begin position="47"/>
        <end position="128"/>
    </location>
</feature>
<dbReference type="SUPFAM" id="SSF55060">
    <property type="entry name" value="GHMP Kinase, C-terminal domain"/>
    <property type="match status" value="1"/>
</dbReference>
<comment type="catalytic activity">
    <reaction evidence="11 13">
        <text>L-homoserine + ATP = O-phospho-L-homoserine + ADP + H(+)</text>
        <dbReference type="Rhea" id="RHEA:13985"/>
        <dbReference type="ChEBI" id="CHEBI:15378"/>
        <dbReference type="ChEBI" id="CHEBI:30616"/>
        <dbReference type="ChEBI" id="CHEBI:57476"/>
        <dbReference type="ChEBI" id="CHEBI:57590"/>
        <dbReference type="ChEBI" id="CHEBI:456216"/>
        <dbReference type="EC" id="2.7.1.39"/>
    </reaction>
</comment>
<dbReference type="Pfam" id="PF00288">
    <property type="entry name" value="GHMP_kinases_N"/>
    <property type="match status" value="1"/>
</dbReference>
<dbReference type="InterPro" id="IPR020568">
    <property type="entry name" value="Ribosomal_Su5_D2-typ_SF"/>
</dbReference>
<keyword evidence="18" id="KW-1185">Reference proteome</keyword>
<dbReference type="HAMAP" id="MF_00384">
    <property type="entry name" value="Homoser_kinase"/>
    <property type="match status" value="1"/>
</dbReference>
<evidence type="ECO:0000259" key="16">
    <source>
        <dbReference type="Pfam" id="PF08544"/>
    </source>
</evidence>
<dbReference type="Proteomes" id="UP001332931">
    <property type="component" value="Unassembled WGS sequence"/>
</dbReference>
<dbReference type="InterPro" id="IPR013750">
    <property type="entry name" value="GHMP_kinase_C_dom"/>
</dbReference>
<evidence type="ECO:0000256" key="7">
    <source>
        <dbReference type="ARBA" id="ARBA00022697"/>
    </source>
</evidence>
<feature type="region of interest" description="Disordered" evidence="14">
    <location>
        <begin position="289"/>
        <end position="320"/>
    </location>
</feature>
<dbReference type="PANTHER" id="PTHR20861">
    <property type="entry name" value="HOMOSERINE/4-DIPHOSPHOCYTIDYL-2-C-METHYL-D-ERYTHRITOL KINASE"/>
    <property type="match status" value="1"/>
</dbReference>